<reference evidence="2 3" key="1">
    <citation type="journal article" date="2024" name="J Genomics">
        <title>Draft genome sequencing and assembly of Favolaschia claudopus CIRM-BRFM 2984 isolated from oak limbs.</title>
        <authorList>
            <person name="Navarro D."/>
            <person name="Drula E."/>
            <person name="Chaduli D."/>
            <person name="Cazenave R."/>
            <person name="Ahrendt S."/>
            <person name="Wang J."/>
            <person name="Lipzen A."/>
            <person name="Daum C."/>
            <person name="Barry K."/>
            <person name="Grigoriev I.V."/>
            <person name="Favel A."/>
            <person name="Rosso M.N."/>
            <person name="Martin F."/>
        </authorList>
    </citation>
    <scope>NUCLEOTIDE SEQUENCE [LARGE SCALE GENOMIC DNA]</scope>
    <source>
        <strain evidence="2 3">CIRM-BRFM 2984</strain>
    </source>
</reference>
<dbReference type="PANTHER" id="PTHR48045">
    <property type="entry name" value="UDP-GLYCOSYLTRANSFERASE 72B1"/>
    <property type="match status" value="1"/>
</dbReference>
<name>A0AAV9ZMZ8_9AGAR</name>
<dbReference type="GO" id="GO:0008194">
    <property type="term" value="F:UDP-glycosyltransferase activity"/>
    <property type="evidence" value="ECO:0007669"/>
    <property type="project" value="InterPro"/>
</dbReference>
<dbReference type="SUPFAM" id="SSF53756">
    <property type="entry name" value="UDP-Glycosyltransferase/glycogen phosphorylase"/>
    <property type="match status" value="1"/>
</dbReference>
<evidence type="ECO:0000313" key="3">
    <source>
        <dbReference type="Proteomes" id="UP001362999"/>
    </source>
</evidence>
<proteinExistence type="predicted"/>
<dbReference type="CDD" id="cd03784">
    <property type="entry name" value="GT1_Gtf-like"/>
    <property type="match status" value="1"/>
</dbReference>
<accession>A0AAV9ZMZ8</accession>
<evidence type="ECO:0000256" key="1">
    <source>
        <dbReference type="ARBA" id="ARBA00022679"/>
    </source>
</evidence>
<evidence type="ECO:0000313" key="2">
    <source>
        <dbReference type="EMBL" id="KAK6987722.1"/>
    </source>
</evidence>
<dbReference type="Proteomes" id="UP001362999">
    <property type="component" value="Unassembled WGS sequence"/>
</dbReference>
<dbReference type="PANTHER" id="PTHR48045:SF31">
    <property type="entry name" value="UDP-GLYCOSYLTRANSFERASE 76B1-LIKE"/>
    <property type="match status" value="1"/>
</dbReference>
<dbReference type="EMBL" id="JAWWNJ010000130">
    <property type="protein sequence ID" value="KAK6987722.1"/>
    <property type="molecule type" value="Genomic_DNA"/>
</dbReference>
<dbReference type="InterPro" id="IPR002213">
    <property type="entry name" value="UDP_glucos_trans"/>
</dbReference>
<keyword evidence="1" id="KW-0808">Transferase</keyword>
<organism evidence="2 3">
    <name type="scientific">Favolaschia claudopus</name>
    <dbReference type="NCBI Taxonomy" id="2862362"/>
    <lineage>
        <taxon>Eukaryota</taxon>
        <taxon>Fungi</taxon>
        <taxon>Dikarya</taxon>
        <taxon>Basidiomycota</taxon>
        <taxon>Agaricomycotina</taxon>
        <taxon>Agaricomycetes</taxon>
        <taxon>Agaricomycetidae</taxon>
        <taxon>Agaricales</taxon>
        <taxon>Marasmiineae</taxon>
        <taxon>Mycenaceae</taxon>
        <taxon>Favolaschia</taxon>
    </lineage>
</organism>
<protein>
    <submittedName>
        <fullName evidence="2">Glycosyltransferase family 1 protein</fullName>
    </submittedName>
</protein>
<dbReference type="Pfam" id="PF00201">
    <property type="entry name" value="UDPGT"/>
    <property type="match status" value="1"/>
</dbReference>
<sequence length="518" mass="56643">MSAESIRHILLFPLPAYGHTRPMCALAGRFAGQGTNIVVTLLTGSTWLQNVEADVGAQFPTGHEALKRIRIVSLFDATDPRVFTAIPTAIQHFPAAYETLFHGKSITCTSTQKTFPAVPRLSALILDVFAIASLQAARALSGTTVPILAFVSAPAAALIRMFCAENLGGRGDFGKIIDAEVERSGRPVEEVSDEVYQFTNGTIVRIPGLPPMYDYEHTPQTLMKSPIGIMNRFAYDLVMGTDGVFASTTPAYDGESFFAFESFMRDTLKKSFYGVGPLLPPGYGNDTSVSSDARQVNSEIILFLENVKAKFGERSMLYISFGTIFWPEKSHQIEDLVDTLIQQQFPFFFCHATPQAVLSQELLQKIESCGIGMASAWAPQHFILTNPVTGWFLTHCGFGGINEALAAGVPLICWPFAGDQSISAVHLTTNLNIAFNLMEVRTSNGLRPLFDGTTPSGTREAMRAELARVFEDCRGEVGEEKRKNAREMKGELMGVWGEGGSSEEAIQAFLRDYASRAQ</sequence>
<gene>
    <name evidence="2" type="ORF">R3P38DRAFT_2574666</name>
</gene>
<comment type="caution">
    <text evidence="2">The sequence shown here is derived from an EMBL/GenBank/DDBJ whole genome shotgun (WGS) entry which is preliminary data.</text>
</comment>
<dbReference type="AlphaFoldDB" id="A0AAV9ZMZ8"/>
<keyword evidence="3" id="KW-1185">Reference proteome</keyword>
<dbReference type="Gene3D" id="3.40.50.2000">
    <property type="entry name" value="Glycogen Phosphorylase B"/>
    <property type="match status" value="2"/>
</dbReference>